<dbReference type="AlphaFoldDB" id="A0A564TML4"/>
<feature type="transmembrane region" description="Helical" evidence="5">
    <location>
        <begin position="231"/>
        <end position="256"/>
    </location>
</feature>
<feature type="transmembrane region" description="Helical" evidence="5">
    <location>
        <begin position="336"/>
        <end position="355"/>
    </location>
</feature>
<evidence type="ECO:0000256" key="2">
    <source>
        <dbReference type="ARBA" id="ARBA00022692"/>
    </source>
</evidence>
<dbReference type="Proteomes" id="UP000385544">
    <property type="component" value="Unassembled WGS sequence"/>
</dbReference>
<dbReference type="PANTHER" id="PTHR37422">
    <property type="entry name" value="TEICHURONIC ACID BIOSYNTHESIS PROTEIN TUAE"/>
    <property type="match status" value="1"/>
</dbReference>
<dbReference type="EMBL" id="CABHMZ010000026">
    <property type="protein sequence ID" value="VUX08517.1"/>
    <property type="molecule type" value="Genomic_DNA"/>
</dbReference>
<evidence type="ECO:0000313" key="7">
    <source>
        <dbReference type="EMBL" id="VUX08517.1"/>
    </source>
</evidence>
<keyword evidence="7" id="KW-0436">Ligase</keyword>
<protein>
    <submittedName>
        <fullName evidence="7">O-Antigen ligase</fullName>
    </submittedName>
</protein>
<name>A0A564TML4_STRCV</name>
<feature type="domain" description="O-antigen ligase-related" evidence="6">
    <location>
        <begin position="193"/>
        <end position="342"/>
    </location>
</feature>
<evidence type="ECO:0000256" key="3">
    <source>
        <dbReference type="ARBA" id="ARBA00022989"/>
    </source>
</evidence>
<accession>A0A564TML4</accession>
<feature type="transmembrane region" description="Helical" evidence="5">
    <location>
        <begin position="367"/>
        <end position="386"/>
    </location>
</feature>
<evidence type="ECO:0000259" key="6">
    <source>
        <dbReference type="Pfam" id="PF04932"/>
    </source>
</evidence>
<feature type="transmembrane region" description="Helical" evidence="5">
    <location>
        <begin position="209"/>
        <end position="224"/>
    </location>
</feature>
<dbReference type="RefSeq" id="WP_144210489.1">
    <property type="nucleotide sequence ID" value="NZ_CABHMZ010000026.1"/>
</dbReference>
<feature type="transmembrane region" description="Helical" evidence="5">
    <location>
        <begin position="59"/>
        <end position="80"/>
    </location>
</feature>
<evidence type="ECO:0000256" key="4">
    <source>
        <dbReference type="ARBA" id="ARBA00023136"/>
    </source>
</evidence>
<keyword evidence="2 5" id="KW-0812">Transmembrane</keyword>
<feature type="transmembrane region" description="Helical" evidence="5">
    <location>
        <begin position="116"/>
        <end position="137"/>
    </location>
</feature>
<evidence type="ECO:0000256" key="1">
    <source>
        <dbReference type="ARBA" id="ARBA00004141"/>
    </source>
</evidence>
<dbReference type="InterPro" id="IPR007016">
    <property type="entry name" value="O-antigen_ligase-rel_domated"/>
</dbReference>
<dbReference type="PANTHER" id="PTHR37422:SF17">
    <property type="entry name" value="O-ANTIGEN LIGASE"/>
    <property type="match status" value="1"/>
</dbReference>
<keyword evidence="4 5" id="KW-0472">Membrane</keyword>
<dbReference type="Pfam" id="PF04932">
    <property type="entry name" value="Wzy_C"/>
    <property type="match status" value="1"/>
</dbReference>
<feature type="transmembrane region" description="Helical" evidence="5">
    <location>
        <begin position="157"/>
        <end position="178"/>
    </location>
</feature>
<sequence length="429" mass="48936">MIRISNKKSLFSLSVLFLIIGFCSLRKITPLMYAAQLLFLLCCANRISTKGMKICFNGYVKMSALFAVFAMLSLIWSSSVQDGVKALKPLLQLTVISILLNDYLDNGYKIEDVWKAFRVSSVILVVFLFLMTPASVWKAAMQVSTNASSAADRIGPSIGFQANWMGLICAFSIILWIYYLTEEKANKKISMIMIFILAVIVIFTKSRKAFIVLVCGPMIYWLLYKPRKKSILIIVPMLLLLVFGAIWAVFNIPFLYKMVGFRLIGLFGIFDSSIVADASVTTRADMVQIGLELFRKHPIIGVGFGNFSYHYFYNYSGWAETYAHNNYVEILADTGIIGFVLHYAVLFSMIIDLMRNWNKYVSYDRKITAFLVTFIGIRLIMDYGMVDYDDEFIQILTVNCYCALQWMKKNCIERSRECSQICKKGSYYG</sequence>
<comment type="subcellular location">
    <subcellularLocation>
        <location evidence="1">Membrane</location>
        <topology evidence="1">Multi-pass membrane protein</topology>
    </subcellularLocation>
</comment>
<dbReference type="InterPro" id="IPR051533">
    <property type="entry name" value="WaaL-like"/>
</dbReference>
<proteinExistence type="predicted"/>
<gene>
    <name evidence="7" type="ORF">SCSS39_01765</name>
</gene>
<keyword evidence="3 5" id="KW-1133">Transmembrane helix</keyword>
<dbReference type="GO" id="GO:0016020">
    <property type="term" value="C:membrane"/>
    <property type="evidence" value="ECO:0007669"/>
    <property type="project" value="UniProtKB-SubCell"/>
</dbReference>
<dbReference type="GO" id="GO:0016874">
    <property type="term" value="F:ligase activity"/>
    <property type="evidence" value="ECO:0007669"/>
    <property type="project" value="UniProtKB-KW"/>
</dbReference>
<dbReference type="OrthoDB" id="2678449at2"/>
<feature type="transmembrane region" description="Helical" evidence="5">
    <location>
        <begin position="185"/>
        <end position="203"/>
    </location>
</feature>
<evidence type="ECO:0000313" key="8">
    <source>
        <dbReference type="Proteomes" id="UP000385544"/>
    </source>
</evidence>
<reference evidence="7 8" key="1">
    <citation type="submission" date="2019-07" db="EMBL/GenBank/DDBJ databases">
        <authorList>
            <person name="Hibberd C M."/>
            <person name="Gehrig L. J."/>
            <person name="Chang H.-W."/>
            <person name="Venkatesh S."/>
        </authorList>
    </citation>
    <scope>NUCLEOTIDE SEQUENCE [LARGE SCALE GENOMIC DNA]</scope>
    <source>
        <strain evidence="7">Streptococcus_constellatus_SS_Bg39</strain>
    </source>
</reference>
<organism evidence="7 8">
    <name type="scientific">Streptococcus constellatus</name>
    <dbReference type="NCBI Taxonomy" id="76860"/>
    <lineage>
        <taxon>Bacteria</taxon>
        <taxon>Bacillati</taxon>
        <taxon>Bacillota</taxon>
        <taxon>Bacilli</taxon>
        <taxon>Lactobacillales</taxon>
        <taxon>Streptococcaceae</taxon>
        <taxon>Streptococcus</taxon>
        <taxon>Streptococcus anginosus group</taxon>
    </lineage>
</organism>
<evidence type="ECO:0000256" key="5">
    <source>
        <dbReference type="SAM" id="Phobius"/>
    </source>
</evidence>